<dbReference type="SUPFAM" id="SSF50405">
    <property type="entry name" value="Actin-crosslinking proteins"/>
    <property type="match status" value="1"/>
</dbReference>
<comment type="caution">
    <text evidence="1">The sequence shown here is derived from an EMBL/GenBank/DDBJ whole genome shotgun (WGS) entry which is preliminary data.</text>
</comment>
<organism evidence="1 2">
    <name type="scientific">Tribonema minus</name>
    <dbReference type="NCBI Taxonomy" id="303371"/>
    <lineage>
        <taxon>Eukaryota</taxon>
        <taxon>Sar</taxon>
        <taxon>Stramenopiles</taxon>
        <taxon>Ochrophyta</taxon>
        <taxon>PX clade</taxon>
        <taxon>Xanthophyceae</taxon>
        <taxon>Tribonematales</taxon>
        <taxon>Tribonemataceae</taxon>
        <taxon>Tribonema</taxon>
    </lineage>
</organism>
<dbReference type="EMBL" id="JAFCMP010000334">
    <property type="protein sequence ID" value="KAG5181205.1"/>
    <property type="molecule type" value="Genomic_DNA"/>
</dbReference>
<evidence type="ECO:0000313" key="2">
    <source>
        <dbReference type="Proteomes" id="UP000664859"/>
    </source>
</evidence>
<dbReference type="AlphaFoldDB" id="A0A835YXD2"/>
<dbReference type="Gene3D" id="2.80.10.50">
    <property type="match status" value="1"/>
</dbReference>
<dbReference type="CDD" id="cd00257">
    <property type="entry name" value="beta-trefoil_FSCN-like"/>
    <property type="match status" value="1"/>
</dbReference>
<evidence type="ECO:0000313" key="1">
    <source>
        <dbReference type="EMBL" id="KAG5181205.1"/>
    </source>
</evidence>
<keyword evidence="2" id="KW-1185">Reference proteome</keyword>
<proteinExistence type="predicted"/>
<gene>
    <name evidence="1" type="ORF">JKP88DRAFT_273284</name>
</gene>
<dbReference type="InterPro" id="IPR008999">
    <property type="entry name" value="Actin-crosslinking"/>
</dbReference>
<accession>A0A835YXD2</accession>
<sequence length="647" mass="69470">MVKGAATAAARRIACIYAIATAALPVAAMQQRHPRSQQTFGSTAAAVAAAAAAAAVAASTVTRITPFAVLGAGIKLEAEATLAEARAVLMRRPLQLRDSPSRGAEGEEFWGGLRQELQTARFELQPEVVRAVDERRRRRTRGVATAADGADVNAEPVRPGEREALLRRSDGGVAAGVRCGTPMRASPAADVAVEERDALQQHHAEAWERVVRRALARAPHVHTLQYTITYEGQDDLVPPLLQCAPAVRTLIVRPPGHCATALPVDTDGWPWPPALERLEVAALLLAPGTVLPDNLTHLRMSARVYPTADGRLALPPLPPNLQRLEITELRAFRNDHDQDGNASAGELCLPATLESLLIQVESGNRFGATLSVPLPPRLRQLHIGMEGWHQPLSAVLDGATSLEDLRPECFDSHDAQRITVLPPNLTSFVLEELWPGYELEDRGRGVWHSLVSALGPLASLTQMEIAVHWRVPPGLVLPLAPGLTRAVIWTTAATGTGRAPPLELAVPAGGLQQLRFLALNGAVLPKDTRLPASLRQLTIGPHCVGQTFCCGRAGMAVTVVPRTSRRYCGNRGWELFSTEAAQAWEVFTLEFVGRGLCNIRTAHGRYLCATPDGQIRGDAKNPHMWELFAVESFSTLASGGDSCAAAA</sequence>
<reference evidence="1" key="1">
    <citation type="submission" date="2021-02" db="EMBL/GenBank/DDBJ databases">
        <title>First Annotated Genome of the Yellow-green Alga Tribonema minus.</title>
        <authorList>
            <person name="Mahan K.M."/>
        </authorList>
    </citation>
    <scope>NUCLEOTIDE SEQUENCE</scope>
    <source>
        <strain evidence="1">UTEX B ZZ1240</strain>
    </source>
</reference>
<dbReference type="Proteomes" id="UP000664859">
    <property type="component" value="Unassembled WGS sequence"/>
</dbReference>
<protein>
    <submittedName>
        <fullName evidence="1">Uncharacterized protein</fullName>
    </submittedName>
</protein>
<name>A0A835YXD2_9STRA</name>